<proteinExistence type="predicted"/>
<accession>A0A7R7ZPY3</accession>
<dbReference type="RefSeq" id="XP_043138615.1">
    <property type="nucleotide sequence ID" value="XM_043281103.1"/>
</dbReference>
<reference evidence="1" key="2">
    <citation type="submission" date="2021-02" db="EMBL/GenBank/DDBJ databases">
        <title>Aspergillus chevalieri M1 genome sequence.</title>
        <authorList>
            <person name="Kadooka C."/>
            <person name="Mori K."/>
            <person name="Futagami T."/>
        </authorList>
    </citation>
    <scope>NUCLEOTIDE SEQUENCE</scope>
    <source>
        <strain evidence="1">M1</strain>
    </source>
</reference>
<keyword evidence="2" id="KW-1185">Reference proteome</keyword>
<dbReference type="GeneID" id="66984451"/>
<sequence length="162" mass="18603">MSGTNNMSIISKITYRRLNMIIYHVISSPSLFLLSHRFSDKAQHCCLLKSTELSIAIQDATEYSLKNMFKQDGKFNVSRLAEDIPPLRIHSVVECRFQAFVRSKLHWIKTPTMTLYKMLSSSCMAFSIVSRRNPFQFIIFSFPKAFGHNCATGQQSIRNNPT</sequence>
<name>A0A7R7ZPY3_ASPCH</name>
<reference evidence="1" key="1">
    <citation type="submission" date="2021-01" db="EMBL/GenBank/DDBJ databases">
        <authorList>
            <consortium name="Aspergillus chevalieri M1 genome sequencing consortium"/>
            <person name="Kazuki M."/>
            <person name="Futagami T."/>
        </authorList>
    </citation>
    <scope>NUCLEOTIDE SEQUENCE</scope>
    <source>
        <strain evidence="1">M1</strain>
    </source>
</reference>
<dbReference type="Proteomes" id="UP000637239">
    <property type="component" value="Chromosome 5"/>
</dbReference>
<gene>
    <name evidence="1" type="ORF">ACHE_51291A</name>
</gene>
<protein>
    <submittedName>
        <fullName evidence="1">Uncharacterized protein</fullName>
    </submittedName>
</protein>
<evidence type="ECO:0000313" key="1">
    <source>
        <dbReference type="EMBL" id="BCR90093.1"/>
    </source>
</evidence>
<dbReference type="AlphaFoldDB" id="A0A7R7ZPY3"/>
<organism evidence="1 2">
    <name type="scientific">Aspergillus chevalieri</name>
    <name type="common">Eurotium chevalieri</name>
    <dbReference type="NCBI Taxonomy" id="182096"/>
    <lineage>
        <taxon>Eukaryota</taxon>
        <taxon>Fungi</taxon>
        <taxon>Dikarya</taxon>
        <taxon>Ascomycota</taxon>
        <taxon>Pezizomycotina</taxon>
        <taxon>Eurotiomycetes</taxon>
        <taxon>Eurotiomycetidae</taxon>
        <taxon>Eurotiales</taxon>
        <taxon>Aspergillaceae</taxon>
        <taxon>Aspergillus</taxon>
        <taxon>Aspergillus subgen. Aspergillus</taxon>
    </lineage>
</organism>
<evidence type="ECO:0000313" key="2">
    <source>
        <dbReference type="Proteomes" id="UP000637239"/>
    </source>
</evidence>
<dbReference type="EMBL" id="AP024420">
    <property type="protein sequence ID" value="BCR90093.1"/>
    <property type="molecule type" value="Genomic_DNA"/>
</dbReference>
<dbReference type="KEGG" id="ache:ACHE_51291A"/>